<dbReference type="InterPro" id="IPR036224">
    <property type="entry name" value="GINS_bundle-like_dom_sf"/>
</dbReference>
<keyword evidence="4 6" id="KW-0539">Nucleus</keyword>
<evidence type="ECO:0000256" key="3">
    <source>
        <dbReference type="ARBA" id="ARBA00022705"/>
    </source>
</evidence>
<dbReference type="PANTHER" id="PTHR22768">
    <property type="entry name" value="DNA REPLICATION COMPLEX GINS PROTEIN PSF3"/>
    <property type="match status" value="1"/>
</dbReference>
<dbReference type="Pfam" id="PF05916">
    <property type="entry name" value="Sld5"/>
    <property type="match status" value="1"/>
</dbReference>
<evidence type="ECO:0000256" key="1">
    <source>
        <dbReference type="ARBA" id="ARBA00004123"/>
    </source>
</evidence>
<dbReference type="InterPro" id="IPR010492">
    <property type="entry name" value="GINS_Psf3"/>
</dbReference>
<dbReference type="GO" id="GO:0000811">
    <property type="term" value="C:GINS complex"/>
    <property type="evidence" value="ECO:0007669"/>
    <property type="project" value="UniProtKB-UniRule"/>
</dbReference>
<comment type="subunit">
    <text evidence="6">Component of the GINS complex.</text>
</comment>
<dbReference type="PANTHER" id="PTHR22768:SF0">
    <property type="entry name" value="DNA REPLICATION COMPLEX GINS PROTEIN PSF3"/>
    <property type="match status" value="1"/>
</dbReference>
<comment type="similarity">
    <text evidence="2 6">Belongs to the GINS3/PSF3 family.</text>
</comment>
<evidence type="ECO:0000256" key="2">
    <source>
        <dbReference type="ARBA" id="ARBA00006343"/>
    </source>
</evidence>
<dbReference type="EMBL" id="CAJFCW020000005">
    <property type="protein sequence ID" value="CAG9121890.1"/>
    <property type="molecule type" value="Genomic_DNA"/>
</dbReference>
<gene>
    <name evidence="8" type="ORF">BOKJ2_LOCUS11954</name>
</gene>
<keyword evidence="3 6" id="KW-0235">DNA replication</keyword>
<dbReference type="Proteomes" id="UP000614601">
    <property type="component" value="Unassembled WGS sequence"/>
</dbReference>
<accession>A0A811LF54</accession>
<dbReference type="OrthoDB" id="5788673at2759"/>
<evidence type="ECO:0000256" key="5">
    <source>
        <dbReference type="ARBA" id="ARBA00045258"/>
    </source>
</evidence>
<sequence length="208" mass="24223">MGTNSIRNESNAMYTRWKLDGTVWDEEEYMDVDDIIASQANVQCLLRPQIAKEVLPYAQLHSSTTIPPRGIKGNIGVWLLKNLMYGELIVPSTYTSAARQILHAGAWVLNFDTDKRYFYELGINLAEVLNNDDRCKPAQEMIKMLRDTYMARQGKIYPLTIDKESRPTKMSQLEARLFFKGQYSEARMKEWWIGVAKEKRTTKKRFKR</sequence>
<feature type="domain" description="GINS subunit" evidence="7">
    <location>
        <begin position="115"/>
        <end position="192"/>
    </location>
</feature>
<proteinExistence type="inferred from homology"/>
<name>A0A811LF54_9BILA</name>
<comment type="function">
    <text evidence="6">The GINS complex plays an essential role in the initiation of DNA replication.</text>
</comment>
<keyword evidence="9" id="KW-1185">Reference proteome</keyword>
<evidence type="ECO:0000313" key="9">
    <source>
        <dbReference type="Proteomes" id="UP000614601"/>
    </source>
</evidence>
<dbReference type="AlphaFoldDB" id="A0A811LF54"/>
<comment type="caution">
    <text evidence="8">The sequence shown here is derived from an EMBL/GenBank/DDBJ whole genome shotgun (WGS) entry which is preliminary data.</text>
</comment>
<evidence type="ECO:0000259" key="7">
    <source>
        <dbReference type="Pfam" id="PF05916"/>
    </source>
</evidence>
<dbReference type="EMBL" id="CAJFDH010000005">
    <property type="protein sequence ID" value="CAD5226191.1"/>
    <property type="molecule type" value="Genomic_DNA"/>
</dbReference>
<comment type="subcellular location">
    <subcellularLocation>
        <location evidence="1 6">Nucleus</location>
    </subcellularLocation>
</comment>
<dbReference type="SUPFAM" id="SSF158573">
    <property type="entry name" value="GINS helical bundle-like"/>
    <property type="match status" value="1"/>
</dbReference>
<organism evidence="8 9">
    <name type="scientific">Bursaphelenchus okinawaensis</name>
    <dbReference type="NCBI Taxonomy" id="465554"/>
    <lineage>
        <taxon>Eukaryota</taxon>
        <taxon>Metazoa</taxon>
        <taxon>Ecdysozoa</taxon>
        <taxon>Nematoda</taxon>
        <taxon>Chromadorea</taxon>
        <taxon>Rhabditida</taxon>
        <taxon>Tylenchina</taxon>
        <taxon>Tylenchomorpha</taxon>
        <taxon>Aphelenchoidea</taxon>
        <taxon>Aphelenchoididae</taxon>
        <taxon>Bursaphelenchus</taxon>
    </lineage>
</organism>
<evidence type="ECO:0000256" key="6">
    <source>
        <dbReference type="RuleBase" id="RU367161"/>
    </source>
</evidence>
<dbReference type="InterPro" id="IPR021151">
    <property type="entry name" value="GINS_A"/>
</dbReference>
<protein>
    <recommendedName>
        <fullName evidence="6">DNA replication complex GINS protein PSF3</fullName>
    </recommendedName>
</protein>
<dbReference type="InterPro" id="IPR038437">
    <property type="entry name" value="GINS_Psf3_sf"/>
</dbReference>
<evidence type="ECO:0000256" key="4">
    <source>
        <dbReference type="ARBA" id="ARBA00023242"/>
    </source>
</evidence>
<comment type="function">
    <text evidence="5">Required for correct functioning of the GINS complex, a complex that plays an essential role in the initiation of DNA replication, and progression of DNA replication forks. GINS complex is a core component of CDC45-MCM-GINS (CMG) helicase, the molecular machine that unwinds template DNA during replication, and around which the replisome is built.</text>
</comment>
<dbReference type="GO" id="GO:1902975">
    <property type="term" value="P:mitotic DNA replication initiation"/>
    <property type="evidence" value="ECO:0007669"/>
    <property type="project" value="TreeGrafter"/>
</dbReference>
<dbReference type="Proteomes" id="UP000783686">
    <property type="component" value="Unassembled WGS sequence"/>
</dbReference>
<dbReference type="Gene3D" id="1.20.58.2050">
    <property type="match status" value="1"/>
</dbReference>
<evidence type="ECO:0000313" key="8">
    <source>
        <dbReference type="EMBL" id="CAD5226191.1"/>
    </source>
</evidence>
<reference evidence="8" key="1">
    <citation type="submission" date="2020-09" db="EMBL/GenBank/DDBJ databases">
        <authorList>
            <person name="Kikuchi T."/>
        </authorList>
    </citation>
    <scope>NUCLEOTIDE SEQUENCE</scope>
    <source>
        <strain evidence="8">SH1</strain>
    </source>
</reference>